<proteinExistence type="inferred from homology"/>
<dbReference type="Gene3D" id="3.40.50.1970">
    <property type="match status" value="1"/>
</dbReference>
<keyword evidence="8" id="KW-0614">Plasmid</keyword>
<comment type="catalytic activity">
    <reaction evidence="5">
        <text>a primary alcohol + NAD(+) = an aldehyde + NADH + H(+)</text>
        <dbReference type="Rhea" id="RHEA:10736"/>
        <dbReference type="ChEBI" id="CHEBI:15378"/>
        <dbReference type="ChEBI" id="CHEBI:15734"/>
        <dbReference type="ChEBI" id="CHEBI:17478"/>
        <dbReference type="ChEBI" id="CHEBI:57540"/>
        <dbReference type="ChEBI" id="CHEBI:57945"/>
        <dbReference type="EC" id="1.1.1.1"/>
    </reaction>
</comment>
<evidence type="ECO:0000256" key="3">
    <source>
        <dbReference type="ARBA" id="ARBA00023002"/>
    </source>
</evidence>
<dbReference type="RefSeq" id="WP_138578126.1">
    <property type="nucleotide sequence ID" value="NZ_CP040819.1"/>
</dbReference>
<dbReference type="Gene3D" id="1.20.1090.10">
    <property type="entry name" value="Dehydroquinate synthase-like - alpha domain"/>
    <property type="match status" value="1"/>
</dbReference>
<evidence type="ECO:0000259" key="7">
    <source>
        <dbReference type="Pfam" id="PF25137"/>
    </source>
</evidence>
<evidence type="ECO:0000313" key="8">
    <source>
        <dbReference type="EMBL" id="QDL94216.1"/>
    </source>
</evidence>
<dbReference type="GO" id="GO:0046872">
    <property type="term" value="F:metal ion binding"/>
    <property type="evidence" value="ECO:0007669"/>
    <property type="project" value="InterPro"/>
</dbReference>
<evidence type="ECO:0000256" key="5">
    <source>
        <dbReference type="ARBA" id="ARBA00049243"/>
    </source>
</evidence>
<keyword evidence="3" id="KW-0560">Oxidoreductase</keyword>
<dbReference type="Pfam" id="PF00465">
    <property type="entry name" value="Fe-ADH"/>
    <property type="match status" value="1"/>
</dbReference>
<feature type="domain" description="Fe-containing alcohol dehydrogenase-like C-terminal" evidence="7">
    <location>
        <begin position="187"/>
        <end position="373"/>
    </location>
</feature>
<evidence type="ECO:0000256" key="1">
    <source>
        <dbReference type="ARBA" id="ARBA00001962"/>
    </source>
</evidence>
<dbReference type="InterPro" id="IPR056798">
    <property type="entry name" value="ADH_Fe_C"/>
</dbReference>
<geneLocation type="plasmid" evidence="9">
    <name>pd4m1a</name>
</geneLocation>
<comment type="similarity">
    <text evidence="2">Belongs to the iron-containing alcohol dehydrogenase family.</text>
</comment>
<accession>A0A5B8FZ79</accession>
<comment type="cofactor">
    <cofactor evidence="1">
        <name>Fe cation</name>
        <dbReference type="ChEBI" id="CHEBI:24875"/>
    </cofactor>
</comment>
<dbReference type="InterPro" id="IPR039697">
    <property type="entry name" value="Alcohol_dehydrogenase_Fe"/>
</dbReference>
<evidence type="ECO:0000313" key="9">
    <source>
        <dbReference type="Proteomes" id="UP000305888"/>
    </source>
</evidence>
<dbReference type="Pfam" id="PF25137">
    <property type="entry name" value="ADH_Fe_C"/>
    <property type="match status" value="1"/>
</dbReference>
<dbReference type="InterPro" id="IPR001670">
    <property type="entry name" value="ADH_Fe/GldA"/>
</dbReference>
<organism evidence="8 9">
    <name type="scientific">Paroceanicella profunda</name>
    <dbReference type="NCBI Taxonomy" id="2579971"/>
    <lineage>
        <taxon>Bacteria</taxon>
        <taxon>Pseudomonadati</taxon>
        <taxon>Pseudomonadota</taxon>
        <taxon>Alphaproteobacteria</taxon>
        <taxon>Rhodobacterales</taxon>
        <taxon>Paracoccaceae</taxon>
        <taxon>Paroceanicella</taxon>
    </lineage>
</organism>
<dbReference type="FunFam" id="3.40.50.1970:FF:000003">
    <property type="entry name" value="Alcohol dehydrogenase, iron-containing"/>
    <property type="match status" value="1"/>
</dbReference>
<dbReference type="GO" id="GO:0004022">
    <property type="term" value="F:alcohol dehydrogenase (NAD+) activity"/>
    <property type="evidence" value="ECO:0007669"/>
    <property type="project" value="UniProtKB-EC"/>
</dbReference>
<protein>
    <submittedName>
        <fullName evidence="8">Iron-containing alcohol dehydrogenase</fullName>
    </submittedName>
</protein>
<dbReference type="PROSITE" id="PS00913">
    <property type="entry name" value="ADH_IRON_1"/>
    <property type="match status" value="1"/>
</dbReference>
<dbReference type="KEGG" id="ppru:FDP22_20395"/>
<dbReference type="EMBL" id="CP040819">
    <property type="protein sequence ID" value="QDL94216.1"/>
    <property type="molecule type" value="Genomic_DNA"/>
</dbReference>
<keyword evidence="4" id="KW-0520">NAD</keyword>
<sequence>MTLARFHFLNRVTFGAGAAETLPGELAAADIRRPLLVSDAGLVATGLVDRLRDSIAGPTCLFDAVPPNPTEAAVLAARALYLAEGCDGIVAIGGGSPLDFAKAVALLATHPLPLERYAALHGGTPRIGPCAPVIAVPTTAGTGSEVGRGALITLASGPKLVFASPQLLPVVALCDPALTVSLPPLLTAATGMDALSHCIESYLSPLYNPAVDAIVLDGARRAWGAIRTATAEPGNLGARTDMMMASIEGGLGFQKGLGAVHALSHPLGALQSLSLHHGSCNAAILPAVLRFNAPAAAGRIAELHRALGLPAGTGLAEAVARLNADLGLPLSLRDMGVTAAMIPGLTQGALADHSRPTNPRPLGDADILALYSELVA</sequence>
<evidence type="ECO:0000259" key="6">
    <source>
        <dbReference type="Pfam" id="PF00465"/>
    </source>
</evidence>
<name>A0A5B8FZ79_9RHOB</name>
<dbReference type="AlphaFoldDB" id="A0A5B8FZ79"/>
<dbReference type="CDD" id="cd14861">
    <property type="entry name" value="Fe-ADH-like"/>
    <property type="match status" value="1"/>
</dbReference>
<keyword evidence="9" id="KW-1185">Reference proteome</keyword>
<gene>
    <name evidence="8" type="ORF">FDP22_20395</name>
</gene>
<dbReference type="SUPFAM" id="SSF56796">
    <property type="entry name" value="Dehydroquinate synthase-like"/>
    <property type="match status" value="1"/>
</dbReference>
<dbReference type="PANTHER" id="PTHR11496:SF102">
    <property type="entry name" value="ALCOHOL DEHYDROGENASE 4"/>
    <property type="match status" value="1"/>
</dbReference>
<reference evidence="8 9" key="1">
    <citation type="submission" date="2019-06" db="EMBL/GenBank/DDBJ databases">
        <title>Genome sequence of Rhodobacteraceae bacterium D4M1.</title>
        <authorList>
            <person name="Cao J."/>
        </authorList>
    </citation>
    <scope>NUCLEOTIDE SEQUENCE [LARGE SCALE GENOMIC DNA]</scope>
    <source>
        <strain evidence="8 9">D4M1</strain>
        <plasmid evidence="9">pd4m1a</plasmid>
    </source>
</reference>
<dbReference type="InterPro" id="IPR018211">
    <property type="entry name" value="ADH_Fe_CS"/>
</dbReference>
<dbReference type="OrthoDB" id="9815791at2"/>
<evidence type="ECO:0000256" key="4">
    <source>
        <dbReference type="ARBA" id="ARBA00023027"/>
    </source>
</evidence>
<dbReference type="PANTHER" id="PTHR11496">
    <property type="entry name" value="ALCOHOL DEHYDROGENASE"/>
    <property type="match status" value="1"/>
</dbReference>
<dbReference type="Proteomes" id="UP000305888">
    <property type="component" value="Plasmid pD4M1A"/>
</dbReference>
<evidence type="ECO:0000256" key="2">
    <source>
        <dbReference type="ARBA" id="ARBA00007358"/>
    </source>
</evidence>
<feature type="domain" description="Alcohol dehydrogenase iron-type/glycerol dehydrogenase GldA" evidence="6">
    <location>
        <begin position="11"/>
        <end position="176"/>
    </location>
</feature>